<protein>
    <recommendedName>
        <fullName evidence="4">ABC transporter substrate-binding protein</fullName>
    </recommendedName>
</protein>
<dbReference type="InterPro" id="IPR007487">
    <property type="entry name" value="ABC_transpt-TYRBP-like"/>
</dbReference>
<evidence type="ECO:0000313" key="3">
    <source>
        <dbReference type="Proteomes" id="UP000266426"/>
    </source>
</evidence>
<gene>
    <name evidence="2" type="ORF">C4541_06875</name>
</gene>
<comment type="caution">
    <text evidence="2">The sequence shown here is derived from an EMBL/GenBank/DDBJ whole genome shotgun (WGS) entry which is preliminary data.</text>
</comment>
<name>A0A3A4RC33_9BACT</name>
<keyword evidence="1" id="KW-0732">Signal</keyword>
<organism evidence="2 3">
    <name type="scientific">Candidatus Auribacter fodinae</name>
    <dbReference type="NCBI Taxonomy" id="2093366"/>
    <lineage>
        <taxon>Bacteria</taxon>
        <taxon>Pseudomonadati</taxon>
        <taxon>Candidatus Auribacterota</taxon>
        <taxon>Candidatus Auribacteria</taxon>
        <taxon>Candidatus Auribacterales</taxon>
        <taxon>Candidatus Auribacteraceae</taxon>
        <taxon>Candidatus Auribacter</taxon>
    </lineage>
</organism>
<sequence>MKGAKMRKLFGLTLAVAAVTGFIAGTAWTEDIQVGVAYFGKSGMSERVLSGMKDKLNEIAPAIKVEYQEALENEEAFAAVVDRFQKEKAGMVIMRSGGAEWLAKNPPSIPTFIGACNHPAQLGAVKNLDAPEGNITGVTYFLPRETQFEIFKLLISDMDSLFLLTEEGHPSSDIDEAETKALCTKMGLKYNGKKCSSVDDVLAAIDANKDSVSVFIIGSQNLLMENTDKFTAKYPDEIFLAYASEPVKSGALGGFVADDYKLGVFLAQSMADVLVNGKQVSEVPVKVDPDPKFFVNVKVAERLGISIPYEIQDLCIT</sequence>
<feature type="signal peptide" evidence="1">
    <location>
        <begin position="1"/>
        <end position="29"/>
    </location>
</feature>
<dbReference type="PANTHER" id="PTHR35271">
    <property type="entry name" value="ABC TRANSPORTER, SUBSTRATE-BINDING LIPOPROTEIN-RELATED"/>
    <property type="match status" value="1"/>
</dbReference>
<evidence type="ECO:0008006" key="4">
    <source>
        <dbReference type="Google" id="ProtNLM"/>
    </source>
</evidence>
<dbReference type="Gene3D" id="3.40.50.2300">
    <property type="match status" value="2"/>
</dbReference>
<dbReference type="PANTHER" id="PTHR35271:SF1">
    <property type="entry name" value="ABC TRANSPORTER, SUBSTRATE-BINDING LIPOPROTEIN"/>
    <property type="match status" value="1"/>
</dbReference>
<accession>A0A3A4RC33</accession>
<dbReference type="Proteomes" id="UP000266426">
    <property type="component" value="Unassembled WGS sequence"/>
</dbReference>
<proteinExistence type="predicted"/>
<reference evidence="2 3" key="1">
    <citation type="journal article" date="2017" name="ISME J.">
        <title>Energy and carbon metabolisms in a deep terrestrial subsurface fluid microbial community.</title>
        <authorList>
            <person name="Momper L."/>
            <person name="Jungbluth S.P."/>
            <person name="Lee M.D."/>
            <person name="Amend J.P."/>
        </authorList>
    </citation>
    <scope>NUCLEOTIDE SEQUENCE [LARGE SCALE GENOMIC DNA]</scope>
    <source>
        <strain evidence="2">SURF_26</strain>
    </source>
</reference>
<dbReference type="AlphaFoldDB" id="A0A3A4RC33"/>
<evidence type="ECO:0000256" key="1">
    <source>
        <dbReference type="SAM" id="SignalP"/>
    </source>
</evidence>
<feature type="chain" id="PRO_5017254976" description="ABC transporter substrate-binding protein" evidence="1">
    <location>
        <begin position="30"/>
        <end position="317"/>
    </location>
</feature>
<evidence type="ECO:0000313" key="2">
    <source>
        <dbReference type="EMBL" id="RJP59111.1"/>
    </source>
</evidence>
<dbReference type="Pfam" id="PF04392">
    <property type="entry name" value="ABC_sub_bind"/>
    <property type="match status" value="1"/>
</dbReference>
<dbReference type="EMBL" id="QZJZ01000055">
    <property type="protein sequence ID" value="RJP59111.1"/>
    <property type="molecule type" value="Genomic_DNA"/>
</dbReference>